<dbReference type="RefSeq" id="WP_011411018.1">
    <property type="nucleotide sequence ID" value="NC_007712.1"/>
</dbReference>
<gene>
    <name evidence="2" type="ordered locus">SG1187</name>
    <name evidence="3" type="ORF">SGGMMB4_02703</name>
</gene>
<reference evidence="2 4" key="1">
    <citation type="journal article" date="2006" name="Genome Res.">
        <title>Massive genome erosion and functional adaptations provide insights into the symbiotic lifestyle of Sodalis glossinidius in the tsetse host.</title>
        <authorList>
            <person name="Toh H."/>
            <person name="Weiss B.L."/>
            <person name="Perkin S.A.H."/>
            <person name="Yamashita A."/>
            <person name="Oshima K."/>
            <person name="Hattori M."/>
            <person name="Aksoy S."/>
        </authorList>
    </citation>
    <scope>NUCLEOTIDE SEQUENCE [LARGE SCALE GENOMIC DNA]</scope>
    <source>
        <strain evidence="2">Morsitans</strain>
        <strain evidence="4">morsitans</strain>
    </source>
</reference>
<dbReference type="HOGENOM" id="CLU_082717_0_0_6"/>
<dbReference type="Proteomes" id="UP000245838">
    <property type="component" value="Chromosome sggmmb4_Chromosome"/>
</dbReference>
<feature type="region of interest" description="Disordered" evidence="1">
    <location>
        <begin position="13"/>
        <end position="32"/>
    </location>
</feature>
<evidence type="ECO:0000313" key="5">
    <source>
        <dbReference type="Proteomes" id="UP000245838"/>
    </source>
</evidence>
<evidence type="ECO:0000256" key="1">
    <source>
        <dbReference type="SAM" id="MobiDB-lite"/>
    </source>
</evidence>
<name>Q2NTR3_SODGM</name>
<protein>
    <submittedName>
        <fullName evidence="2">Uncharacterized protein</fullName>
    </submittedName>
</protein>
<keyword evidence="4" id="KW-1185">Reference proteome</keyword>
<dbReference type="KEGG" id="sgl:SG1187"/>
<evidence type="ECO:0000313" key="4">
    <source>
        <dbReference type="Proteomes" id="UP000001932"/>
    </source>
</evidence>
<dbReference type="EMBL" id="AP008232">
    <property type="protein sequence ID" value="BAE74462.1"/>
    <property type="molecule type" value="Genomic_DNA"/>
</dbReference>
<sequence>MWKSKHLFLHADAGEDAGGNGGDGSVNPDAGHSLLGTGAQAPADEVDWVPEKFRVMDDDGKLNVESSARKLAESYTHLEKRLGHGDAPPKSVDDYAPKVDAEGFQWDEFKADPEMQGFLKAAHARGITNDQMGFILGEYLQRAPALVNGAAELDADAAGTQLRAVWQSDAEFNKNIGLAYRAFHALADEGDKDRLDDIGNNPLVIRLLAKVGAEMQEDTPAGADANPTAQQVIRDLMKSEAYADPKHADHDRVAAQIRAFYQKTYGTHSVA</sequence>
<organism evidence="2 4">
    <name type="scientific">Sodalis glossinidius (strain morsitans)</name>
    <dbReference type="NCBI Taxonomy" id="343509"/>
    <lineage>
        <taxon>Bacteria</taxon>
        <taxon>Pseudomonadati</taxon>
        <taxon>Pseudomonadota</taxon>
        <taxon>Gammaproteobacteria</taxon>
        <taxon>Enterobacterales</taxon>
        <taxon>Bruguierivoracaceae</taxon>
        <taxon>Sodalis</taxon>
    </lineage>
</organism>
<accession>Q2NTR3</accession>
<evidence type="ECO:0000313" key="3">
    <source>
        <dbReference type="EMBL" id="CRL45157.1"/>
    </source>
</evidence>
<proteinExistence type="predicted"/>
<dbReference type="EMBL" id="LN854557">
    <property type="protein sequence ID" value="CRL45157.1"/>
    <property type="molecule type" value="Genomic_DNA"/>
</dbReference>
<dbReference type="AlphaFoldDB" id="Q2NTR3"/>
<dbReference type="eggNOG" id="ENOG502ZAXY">
    <property type="taxonomic scope" value="Bacteria"/>
</dbReference>
<dbReference type="OrthoDB" id="6713238at2"/>
<reference evidence="3 5" key="2">
    <citation type="submission" date="2015-05" db="EMBL/GenBank/DDBJ databases">
        <authorList>
            <person name="Goodhead I."/>
        </authorList>
    </citation>
    <scope>NUCLEOTIDE SEQUENCE [LARGE SCALE GENOMIC DNA]</scope>
    <source>
        <strain evidence="3">B4</strain>
        <strain evidence="5">morsitans</strain>
    </source>
</reference>
<dbReference type="BioCyc" id="SGLO343509:SGP1_RS10455-MONOMER"/>
<dbReference type="Proteomes" id="UP000001932">
    <property type="component" value="Chromosome"/>
</dbReference>
<evidence type="ECO:0000313" key="2">
    <source>
        <dbReference type="EMBL" id="BAE74462.1"/>
    </source>
</evidence>